<gene>
    <name evidence="5" type="ORF">Fcan01_08968</name>
</gene>
<proteinExistence type="inferred from homology"/>
<comment type="similarity">
    <text evidence="1 4">Belongs to the glycosyl hydrolase 1 family.</text>
</comment>
<dbReference type="SUPFAM" id="SSF51445">
    <property type="entry name" value="(Trans)glycosidases"/>
    <property type="match status" value="1"/>
</dbReference>
<dbReference type="GO" id="GO:0004553">
    <property type="term" value="F:hydrolase activity, hydrolyzing O-glycosyl compounds"/>
    <property type="evidence" value="ECO:0007669"/>
    <property type="project" value="InterPro"/>
</dbReference>
<comment type="caution">
    <text evidence="5">The sequence shown here is derived from an EMBL/GenBank/DDBJ whole genome shotgun (WGS) entry which is preliminary data.</text>
</comment>
<accession>A0A226EDJ7</accession>
<organism evidence="5 6">
    <name type="scientific">Folsomia candida</name>
    <name type="common">Springtail</name>
    <dbReference type="NCBI Taxonomy" id="158441"/>
    <lineage>
        <taxon>Eukaryota</taxon>
        <taxon>Metazoa</taxon>
        <taxon>Ecdysozoa</taxon>
        <taxon>Arthropoda</taxon>
        <taxon>Hexapoda</taxon>
        <taxon>Collembola</taxon>
        <taxon>Entomobryomorpha</taxon>
        <taxon>Isotomoidea</taxon>
        <taxon>Isotomidae</taxon>
        <taxon>Proisotominae</taxon>
        <taxon>Folsomia</taxon>
    </lineage>
</organism>
<dbReference type="PRINTS" id="PR00131">
    <property type="entry name" value="GLHYDRLASE1"/>
</dbReference>
<keyword evidence="3" id="KW-0326">Glycosidase</keyword>
<dbReference type="Gene3D" id="3.20.20.80">
    <property type="entry name" value="Glycosidases"/>
    <property type="match status" value="1"/>
</dbReference>
<name>A0A226EDJ7_FOLCA</name>
<evidence type="ECO:0000313" key="6">
    <source>
        <dbReference type="Proteomes" id="UP000198287"/>
    </source>
</evidence>
<keyword evidence="6" id="KW-1185">Reference proteome</keyword>
<dbReference type="PROSITE" id="PS00653">
    <property type="entry name" value="GLYCOSYL_HYDROL_F1_2"/>
    <property type="match status" value="1"/>
</dbReference>
<dbReference type="GO" id="GO:0005975">
    <property type="term" value="P:carbohydrate metabolic process"/>
    <property type="evidence" value="ECO:0007669"/>
    <property type="project" value="InterPro"/>
</dbReference>
<dbReference type="InterPro" id="IPR033132">
    <property type="entry name" value="GH_1_N_CS"/>
</dbReference>
<dbReference type="AlphaFoldDB" id="A0A226EDJ7"/>
<evidence type="ECO:0000256" key="4">
    <source>
        <dbReference type="RuleBase" id="RU003690"/>
    </source>
</evidence>
<dbReference type="PANTHER" id="PTHR10353:SF36">
    <property type="entry name" value="LP05116P"/>
    <property type="match status" value="1"/>
</dbReference>
<sequence length="461" mass="51529">MAGNIPNLRQEEDEFLYDVFPEDFQWGLAVSAYQTEGAFDVDGKGPSAWDAWTHENNGSNIVDGQNGDVACDSYNKFENDTQLLADMGANFYKISLSWPRIVPTGRTSDGINLAGIAHYNKVIDSLLAKNITPFVTLHQWDLPLPLQLNDIYILLKVTSGSWNNEEIVKNFGDFARIAFQFYGNRVDLWATLHEPLISCQADATFGVHDYFDEPPTKQYTCVHNVLKAHATAYKIFKDELGLSGQVGLTLNSEWAQPKNASDPFHVDAAERLLAFRLGWFLHPIYTGDYHPIMRSIIDQKSEAEGRNSSRLPSFDDAWKQKLIGSLDFIGLNYFFTVNVVSTIGNNGGVDGDGYFATEFDPTWNLTGDGLPITPFGMRKLLNYVKESYGSSLPIYLINGCGEVEGVDGTDDTFRVDFFKIHINECLKAVKLDGANVKGFTAWSLIDNFEWSGGYTGEYLVN</sequence>
<dbReference type="OrthoDB" id="65569at2759"/>
<evidence type="ECO:0000313" key="5">
    <source>
        <dbReference type="EMBL" id="OXA55693.1"/>
    </source>
</evidence>
<protein>
    <submittedName>
        <fullName evidence="5">Lactase-like protein</fullName>
    </submittedName>
</protein>
<evidence type="ECO:0000256" key="2">
    <source>
        <dbReference type="ARBA" id="ARBA00022801"/>
    </source>
</evidence>
<evidence type="ECO:0000256" key="1">
    <source>
        <dbReference type="ARBA" id="ARBA00010838"/>
    </source>
</evidence>
<dbReference type="Pfam" id="PF00232">
    <property type="entry name" value="Glyco_hydro_1"/>
    <property type="match status" value="1"/>
</dbReference>
<dbReference type="InterPro" id="IPR017853">
    <property type="entry name" value="GH"/>
</dbReference>
<dbReference type="InterPro" id="IPR001360">
    <property type="entry name" value="Glyco_hydro_1"/>
</dbReference>
<evidence type="ECO:0000256" key="3">
    <source>
        <dbReference type="ARBA" id="ARBA00023295"/>
    </source>
</evidence>
<keyword evidence="2" id="KW-0378">Hydrolase</keyword>
<dbReference type="OMA" id="QAAHYEM"/>
<dbReference type="PANTHER" id="PTHR10353">
    <property type="entry name" value="GLYCOSYL HYDROLASE"/>
    <property type="match status" value="1"/>
</dbReference>
<dbReference type="Proteomes" id="UP000198287">
    <property type="component" value="Unassembled WGS sequence"/>
</dbReference>
<reference evidence="5 6" key="1">
    <citation type="submission" date="2015-12" db="EMBL/GenBank/DDBJ databases">
        <title>The genome of Folsomia candida.</title>
        <authorList>
            <person name="Faddeeva A."/>
            <person name="Derks M.F."/>
            <person name="Anvar Y."/>
            <person name="Smit S."/>
            <person name="Van Straalen N."/>
            <person name="Roelofs D."/>
        </authorList>
    </citation>
    <scope>NUCLEOTIDE SEQUENCE [LARGE SCALE GENOMIC DNA]</scope>
    <source>
        <strain evidence="5 6">VU population</strain>
        <tissue evidence="5">Whole body</tissue>
    </source>
</reference>
<dbReference type="EMBL" id="LNIX01000004">
    <property type="protein sequence ID" value="OXA55693.1"/>
    <property type="molecule type" value="Genomic_DNA"/>
</dbReference>